<dbReference type="EMBL" id="CP022048">
    <property type="protein sequence ID" value="ASE39131.1"/>
    <property type="molecule type" value="Genomic_DNA"/>
</dbReference>
<evidence type="ECO:0000313" key="2">
    <source>
        <dbReference type="Proteomes" id="UP000197050"/>
    </source>
</evidence>
<gene>
    <name evidence="1" type="ORF">CEP68_06240</name>
</gene>
<dbReference type="GeneID" id="34015312"/>
<dbReference type="AlphaFoldDB" id="A0A1Z3U784"/>
<dbReference type="InterPro" id="IPR005564">
    <property type="entry name" value="Major_capsid_GpE"/>
</dbReference>
<dbReference type="KEGG" id="bvc:CEP68_06240"/>
<sequence length="343" mass="37466">MSTVHDLMSAPEFADAQLTEAINIPPYQTGRLAQLGLFTDTPIATTYVKVGVKDGDFTIIPSRERGGPTNKNMSKRHAQALIEIPHFPLEDAITPSDFQNLLAYGQERLFETFGGVLNGKLIEMRGKHDQTHAHLDWGALNGLILDADGFELLDLYETFGVDGTPQSLALGTAGTDVANVTRNVKADIRRALKGAPMTGVRILAGENFFAQYVGHASVKDAYKYFSSQRNPNRDALDDGFDHGGAVIERVDEEFAVRLANGTLETRPAINPNEAIAIPLGTPYFKRYVSPPDTINDANQAPDPAAKVFVSTDERPHGKGYDVHTESNVLPVALRPQVMKRLTL</sequence>
<protein>
    <submittedName>
        <fullName evidence="1">Major capsid protein</fullName>
    </submittedName>
</protein>
<dbReference type="RefSeq" id="WP_088582450.1">
    <property type="nucleotide sequence ID" value="NZ_CP022048.2"/>
</dbReference>
<dbReference type="Pfam" id="PF03864">
    <property type="entry name" value="Phage_cap_E"/>
    <property type="match status" value="1"/>
</dbReference>
<proteinExistence type="predicted"/>
<accession>A0A1Z3U784</accession>
<name>A0A1Z3U784_BREVE</name>
<evidence type="ECO:0000313" key="1">
    <source>
        <dbReference type="EMBL" id="ASE39131.1"/>
    </source>
</evidence>
<dbReference type="Proteomes" id="UP000197050">
    <property type="component" value="Chromosome"/>
</dbReference>
<reference evidence="2" key="1">
    <citation type="submission" date="2017-06" db="EMBL/GenBank/DDBJ databases">
        <title>FDA dAtabase for Regulatory Grade micrObial Sequences (FDA-ARGOS): Supporting development and validation of Infectious Disease Dx tests.</title>
        <authorList>
            <person name="Minogue T."/>
            <person name="Wolcott M."/>
            <person name="Wasieloski L."/>
            <person name="Aguilar W."/>
            <person name="Moore D."/>
            <person name="Tallon L."/>
            <person name="Sadzewicz L."/>
            <person name="Sengamalay N."/>
            <person name="Ott S."/>
            <person name="Godinez A."/>
            <person name="Nagaraj S."/>
            <person name="Nadendla S."/>
            <person name="Geyer C."/>
            <person name="Sichtig H."/>
        </authorList>
    </citation>
    <scope>NUCLEOTIDE SEQUENCE [LARGE SCALE GENOMIC DNA]</scope>
    <source>
        <strain evidence="2">FDAARGOS_289</strain>
    </source>
</reference>
<organism evidence="1 2">
    <name type="scientific">Brevundimonas vesicularis</name>
    <name type="common">Pseudomonas vesicularis</name>
    <dbReference type="NCBI Taxonomy" id="41276"/>
    <lineage>
        <taxon>Bacteria</taxon>
        <taxon>Pseudomonadati</taxon>
        <taxon>Pseudomonadota</taxon>
        <taxon>Alphaproteobacteria</taxon>
        <taxon>Caulobacterales</taxon>
        <taxon>Caulobacteraceae</taxon>
        <taxon>Brevundimonas</taxon>
    </lineage>
</organism>